<comment type="caution">
    <text evidence="3">The sequence shown here is derived from an EMBL/GenBank/DDBJ whole genome shotgun (WGS) entry which is preliminary data.</text>
</comment>
<dbReference type="PANTHER" id="PTHR30093">
    <property type="entry name" value="GENERAL SECRETION PATHWAY PROTEIN G"/>
    <property type="match status" value="1"/>
</dbReference>
<evidence type="ECO:0000256" key="2">
    <source>
        <dbReference type="SAM" id="Phobius"/>
    </source>
</evidence>
<keyword evidence="2" id="KW-0812">Transmembrane</keyword>
<dbReference type="PRINTS" id="PR00813">
    <property type="entry name" value="BCTERIALGSPG"/>
</dbReference>
<dbReference type="FunFam" id="3.30.700.10:FF:000002">
    <property type="entry name" value="Type 4 fimbrial biogenesis protein PilE"/>
    <property type="match status" value="1"/>
</dbReference>
<dbReference type="GO" id="GO:0015627">
    <property type="term" value="C:type II protein secretion system complex"/>
    <property type="evidence" value="ECO:0007669"/>
    <property type="project" value="InterPro"/>
</dbReference>
<evidence type="ECO:0000256" key="1">
    <source>
        <dbReference type="ARBA" id="ARBA00022481"/>
    </source>
</evidence>
<keyword evidence="2" id="KW-1133">Transmembrane helix</keyword>
<dbReference type="SUPFAM" id="SSF54523">
    <property type="entry name" value="Pili subunits"/>
    <property type="match status" value="1"/>
</dbReference>
<dbReference type="EMBL" id="JAAXYH010000003">
    <property type="protein sequence ID" value="NMH64739.1"/>
    <property type="molecule type" value="Genomic_DNA"/>
</dbReference>
<dbReference type="Pfam" id="PF07963">
    <property type="entry name" value="N_methyl"/>
    <property type="match status" value="1"/>
</dbReference>
<dbReference type="InterPro" id="IPR000983">
    <property type="entry name" value="Bac_GSPG_pilin"/>
</dbReference>
<dbReference type="InterPro" id="IPR045584">
    <property type="entry name" value="Pilin-like"/>
</dbReference>
<reference evidence="3" key="1">
    <citation type="submission" date="2020-04" db="EMBL/GenBank/DDBJ databases">
        <title>Description of Shewanella salipaludis sp. nov., isolated from a salt marsh.</title>
        <authorList>
            <person name="Park S."/>
            <person name="Yoon J.-H."/>
        </authorList>
    </citation>
    <scope>NUCLEOTIDE SEQUENCE</scope>
    <source>
        <strain evidence="3">SHSM-M6</strain>
    </source>
</reference>
<organism evidence="3 4">
    <name type="scientific">Shewanella salipaludis</name>
    <dbReference type="NCBI Taxonomy" id="2723052"/>
    <lineage>
        <taxon>Bacteria</taxon>
        <taxon>Pseudomonadati</taxon>
        <taxon>Pseudomonadota</taxon>
        <taxon>Gammaproteobacteria</taxon>
        <taxon>Alteromonadales</taxon>
        <taxon>Shewanellaceae</taxon>
        <taxon>Shewanella</taxon>
    </lineage>
</organism>
<dbReference type="GO" id="GO:0043683">
    <property type="term" value="P:type IV pilus assembly"/>
    <property type="evidence" value="ECO:0007669"/>
    <property type="project" value="InterPro"/>
</dbReference>
<dbReference type="RefSeq" id="WP_169563430.1">
    <property type="nucleotide sequence ID" value="NZ_JAAXYH010000003.1"/>
</dbReference>
<dbReference type="AlphaFoldDB" id="A0A972G052"/>
<dbReference type="PANTHER" id="PTHR30093:SF47">
    <property type="entry name" value="TYPE IV PILUS NON-CORE MINOR PILIN PILE"/>
    <property type="match status" value="1"/>
</dbReference>
<keyword evidence="1" id="KW-0488">Methylation</keyword>
<evidence type="ECO:0000313" key="3">
    <source>
        <dbReference type="EMBL" id="NMH64739.1"/>
    </source>
</evidence>
<dbReference type="Pfam" id="PF16732">
    <property type="entry name" value="ComP_DUS"/>
    <property type="match status" value="1"/>
</dbReference>
<dbReference type="GO" id="GO:0015628">
    <property type="term" value="P:protein secretion by the type II secretion system"/>
    <property type="evidence" value="ECO:0007669"/>
    <property type="project" value="InterPro"/>
</dbReference>
<accession>A0A972G052</accession>
<protein>
    <submittedName>
        <fullName evidence="3">Type IV pilin protein</fullName>
    </submittedName>
</protein>
<gene>
    <name evidence="3" type="ORF">HC757_06105</name>
</gene>
<keyword evidence="2" id="KW-0472">Membrane</keyword>
<dbReference type="NCBIfam" id="TIGR02532">
    <property type="entry name" value="IV_pilin_GFxxxE"/>
    <property type="match status" value="1"/>
</dbReference>
<name>A0A972G052_9GAMM</name>
<dbReference type="Proteomes" id="UP000737113">
    <property type="component" value="Unassembled WGS sequence"/>
</dbReference>
<proteinExistence type="predicted"/>
<sequence>MLKKMPGNDSGFTLIELMIAVAVVGILAAIAYPSYIQYVAKSARSEGQAAVMRVANLQEQYYLDNRVYTEDMTKLGLGASPFVTEHQHYSVASKGTTSFTITATPQGAQASRDTTCTSLTMTDAGVKGPKAECWK</sequence>
<dbReference type="InterPro" id="IPR012902">
    <property type="entry name" value="N_methyl_site"/>
</dbReference>
<dbReference type="PROSITE" id="PS00409">
    <property type="entry name" value="PROKAR_NTER_METHYL"/>
    <property type="match status" value="1"/>
</dbReference>
<keyword evidence="4" id="KW-1185">Reference proteome</keyword>
<feature type="transmembrane region" description="Helical" evidence="2">
    <location>
        <begin position="12"/>
        <end position="35"/>
    </location>
</feature>
<dbReference type="Gene3D" id="3.30.700.10">
    <property type="entry name" value="Glycoprotein, Type 4 Pilin"/>
    <property type="match status" value="1"/>
</dbReference>
<evidence type="ECO:0000313" key="4">
    <source>
        <dbReference type="Proteomes" id="UP000737113"/>
    </source>
</evidence>
<dbReference type="InterPro" id="IPR031982">
    <property type="entry name" value="PilE-like"/>
</dbReference>